<reference evidence="16 17" key="1">
    <citation type="submission" date="2024-11" db="EMBL/GenBank/DDBJ databases">
        <title>Chromosome-level genome assembly of the freshwater bivalve Anodonta woodiana.</title>
        <authorList>
            <person name="Chen X."/>
        </authorList>
    </citation>
    <scope>NUCLEOTIDE SEQUENCE [LARGE SCALE GENOMIC DNA]</scope>
    <source>
        <strain evidence="16">MN2024</strain>
        <tissue evidence="16">Gills</tissue>
    </source>
</reference>
<dbReference type="FunFam" id="2.40.70.10:FF:000007">
    <property type="entry name" value="Beta-secretase 1"/>
    <property type="match status" value="1"/>
</dbReference>
<dbReference type="PRINTS" id="PR01815">
    <property type="entry name" value="BACEFAMILY"/>
</dbReference>
<evidence type="ECO:0000256" key="13">
    <source>
        <dbReference type="SAM" id="Phobius"/>
    </source>
</evidence>
<dbReference type="InterPro" id="IPR009119">
    <property type="entry name" value="BACE"/>
</dbReference>
<proteinExistence type="inferred from homology"/>
<feature type="chain" id="PRO_5044822687" description="Peptidase A1 domain-containing protein" evidence="14">
    <location>
        <begin position="29"/>
        <end position="516"/>
    </location>
</feature>
<dbReference type="Proteomes" id="UP001634394">
    <property type="component" value="Unassembled WGS sequence"/>
</dbReference>
<evidence type="ECO:0000256" key="5">
    <source>
        <dbReference type="ARBA" id="ARBA00022729"/>
    </source>
</evidence>
<evidence type="ECO:0000256" key="14">
    <source>
        <dbReference type="SAM" id="SignalP"/>
    </source>
</evidence>
<keyword evidence="3 12" id="KW-0645">Protease</keyword>
<accession>A0ABD3XLD2</accession>
<evidence type="ECO:0000256" key="12">
    <source>
        <dbReference type="RuleBase" id="RU000454"/>
    </source>
</evidence>
<dbReference type="EMBL" id="JBJQND010000002">
    <property type="protein sequence ID" value="KAL3885748.1"/>
    <property type="molecule type" value="Genomic_DNA"/>
</dbReference>
<dbReference type="Gene3D" id="2.40.70.10">
    <property type="entry name" value="Acid Proteases"/>
    <property type="match status" value="2"/>
</dbReference>
<feature type="active site" evidence="11">
    <location>
        <position position="95"/>
    </location>
</feature>
<keyword evidence="4 13" id="KW-0812">Transmembrane</keyword>
<dbReference type="InterPro" id="IPR033121">
    <property type="entry name" value="PEPTIDASE_A1"/>
</dbReference>
<evidence type="ECO:0000256" key="1">
    <source>
        <dbReference type="ARBA" id="ARBA00004479"/>
    </source>
</evidence>
<dbReference type="PROSITE" id="PS00141">
    <property type="entry name" value="ASP_PROTEASE"/>
    <property type="match status" value="1"/>
</dbReference>
<comment type="similarity">
    <text evidence="2 12">Belongs to the peptidase A1 family.</text>
</comment>
<feature type="active site" evidence="11">
    <location>
        <position position="289"/>
    </location>
</feature>
<dbReference type="PRINTS" id="PR01816">
    <property type="entry name" value="BACE1"/>
</dbReference>
<feature type="domain" description="Peptidase A1" evidence="15">
    <location>
        <begin position="77"/>
        <end position="424"/>
    </location>
</feature>
<evidence type="ECO:0000256" key="7">
    <source>
        <dbReference type="ARBA" id="ARBA00022801"/>
    </source>
</evidence>
<name>A0ABD3XLD2_SINWO</name>
<evidence type="ECO:0000313" key="17">
    <source>
        <dbReference type="Proteomes" id="UP001634394"/>
    </source>
</evidence>
<dbReference type="GO" id="GO:0006508">
    <property type="term" value="P:proteolysis"/>
    <property type="evidence" value="ECO:0007669"/>
    <property type="project" value="UniProtKB-KW"/>
</dbReference>
<dbReference type="InterPro" id="IPR009120">
    <property type="entry name" value="BACE1"/>
</dbReference>
<sequence length="516" mass="57730">MRYCIDLINTLHLLILLNLCFTVRDVSGDVFKLSLLRKTLKDKSVAADYRLRREVPYSFDPSVEHHDNLEGKPGQGYYIEVTIGTPPQKLNVLVDTGSSNFAVAARSYPEITTFFHSERSTSYKEIGMSVFVPYTQGKWEGTLGSDIITVSSLPNISFTANIAGITSAENFFINGSNWQGILGFGYAEIARPDSSITPFFDSLVYQTSIPNMFSMQLCGSLSNSNSSDIHMGGTMILGGLDSSLHIGPIFYTPIYKTWYYEVIILDVQVGGVSLSMDCKEYNFGKTIVDSGTTNLRLPVKVFNSIVTRVKQVVQYKFQHSNLTNPNATFWTGDEVLCWRRNKVPYNDFPVITLVLPTTNDSMFSLNLSPQQYLRPVGDDNDTTKGEDCFKFAITSSESGTVIGAIVMEGYYVIFDRQNVQVGFAESVCSVRDERALKSEVKGLQNYTGNYKDCAYVKVEARDNTLNIVAYVMAGICGLCVLPLFVIFAQWQLRKCLCRRKKLERSNSDLTDLVSDR</sequence>
<dbReference type="PANTHER" id="PTHR47965">
    <property type="entry name" value="ASPARTYL PROTEASE-RELATED"/>
    <property type="match status" value="1"/>
</dbReference>
<dbReference type="GO" id="GO:0004190">
    <property type="term" value="F:aspartic-type endopeptidase activity"/>
    <property type="evidence" value="ECO:0007669"/>
    <property type="project" value="UniProtKB-KW"/>
</dbReference>
<comment type="subcellular location">
    <subcellularLocation>
        <location evidence="1">Membrane</location>
        <topology evidence="1">Single-pass type I membrane protein</topology>
    </subcellularLocation>
</comment>
<protein>
    <recommendedName>
        <fullName evidence="15">Peptidase A1 domain-containing protein</fullName>
    </recommendedName>
</protein>
<dbReference type="Pfam" id="PF00026">
    <property type="entry name" value="Asp"/>
    <property type="match status" value="1"/>
</dbReference>
<evidence type="ECO:0000256" key="2">
    <source>
        <dbReference type="ARBA" id="ARBA00007447"/>
    </source>
</evidence>
<evidence type="ECO:0000256" key="6">
    <source>
        <dbReference type="ARBA" id="ARBA00022750"/>
    </source>
</evidence>
<dbReference type="InterPro" id="IPR001461">
    <property type="entry name" value="Aspartic_peptidase_A1"/>
</dbReference>
<gene>
    <name evidence="16" type="ORF">ACJMK2_025791</name>
</gene>
<evidence type="ECO:0000256" key="4">
    <source>
        <dbReference type="ARBA" id="ARBA00022692"/>
    </source>
</evidence>
<keyword evidence="5 14" id="KW-0732">Signal</keyword>
<comment type="caution">
    <text evidence="16">The sequence shown here is derived from an EMBL/GenBank/DDBJ whole genome shotgun (WGS) entry which is preliminary data.</text>
</comment>
<dbReference type="PANTHER" id="PTHR47965:SF12">
    <property type="entry name" value="ASPARTIC PROTEINASE 3-RELATED"/>
    <property type="match status" value="1"/>
</dbReference>
<feature type="signal peptide" evidence="14">
    <location>
        <begin position="1"/>
        <end position="28"/>
    </location>
</feature>
<keyword evidence="9 13" id="KW-0472">Membrane</keyword>
<dbReference type="SUPFAM" id="SSF50630">
    <property type="entry name" value="Acid proteases"/>
    <property type="match status" value="1"/>
</dbReference>
<evidence type="ECO:0000256" key="8">
    <source>
        <dbReference type="ARBA" id="ARBA00022989"/>
    </source>
</evidence>
<dbReference type="InterPro" id="IPR021109">
    <property type="entry name" value="Peptidase_aspartic_dom_sf"/>
</dbReference>
<dbReference type="InterPro" id="IPR001969">
    <property type="entry name" value="Aspartic_peptidase_AS"/>
</dbReference>
<evidence type="ECO:0000256" key="10">
    <source>
        <dbReference type="ARBA" id="ARBA00023145"/>
    </source>
</evidence>
<dbReference type="AlphaFoldDB" id="A0ABD3XLD2"/>
<evidence type="ECO:0000259" key="15">
    <source>
        <dbReference type="PROSITE" id="PS51767"/>
    </source>
</evidence>
<evidence type="ECO:0000256" key="3">
    <source>
        <dbReference type="ARBA" id="ARBA00022670"/>
    </source>
</evidence>
<organism evidence="16 17">
    <name type="scientific">Sinanodonta woodiana</name>
    <name type="common">Chinese pond mussel</name>
    <name type="synonym">Anodonta woodiana</name>
    <dbReference type="NCBI Taxonomy" id="1069815"/>
    <lineage>
        <taxon>Eukaryota</taxon>
        <taxon>Metazoa</taxon>
        <taxon>Spiralia</taxon>
        <taxon>Lophotrochozoa</taxon>
        <taxon>Mollusca</taxon>
        <taxon>Bivalvia</taxon>
        <taxon>Autobranchia</taxon>
        <taxon>Heteroconchia</taxon>
        <taxon>Palaeoheterodonta</taxon>
        <taxon>Unionida</taxon>
        <taxon>Unionoidea</taxon>
        <taxon>Unionidae</taxon>
        <taxon>Unioninae</taxon>
        <taxon>Sinanodonta</taxon>
    </lineage>
</organism>
<dbReference type="PRINTS" id="PR00792">
    <property type="entry name" value="PEPSIN"/>
</dbReference>
<dbReference type="GO" id="GO:0016020">
    <property type="term" value="C:membrane"/>
    <property type="evidence" value="ECO:0007669"/>
    <property type="project" value="UniProtKB-SubCell"/>
</dbReference>
<evidence type="ECO:0000256" key="11">
    <source>
        <dbReference type="PIRSR" id="PIRSR601461-1"/>
    </source>
</evidence>
<feature type="transmembrane region" description="Helical" evidence="13">
    <location>
        <begin position="467"/>
        <end position="490"/>
    </location>
</feature>
<keyword evidence="6 12" id="KW-0064">Aspartyl protease</keyword>
<evidence type="ECO:0000256" key="9">
    <source>
        <dbReference type="ARBA" id="ARBA00023136"/>
    </source>
</evidence>
<dbReference type="PROSITE" id="PS51767">
    <property type="entry name" value="PEPTIDASE_A1"/>
    <property type="match status" value="1"/>
</dbReference>
<keyword evidence="10" id="KW-0865">Zymogen</keyword>
<keyword evidence="17" id="KW-1185">Reference proteome</keyword>
<keyword evidence="7 12" id="KW-0378">Hydrolase</keyword>
<evidence type="ECO:0000313" key="16">
    <source>
        <dbReference type="EMBL" id="KAL3885748.1"/>
    </source>
</evidence>
<keyword evidence="8 13" id="KW-1133">Transmembrane helix</keyword>